<feature type="region of interest" description="Disordered" evidence="1">
    <location>
        <begin position="103"/>
        <end position="126"/>
    </location>
</feature>
<name>A0A8S1N7Z7_PARPR</name>
<reference evidence="2" key="1">
    <citation type="submission" date="2021-01" db="EMBL/GenBank/DDBJ databases">
        <authorList>
            <consortium name="Genoscope - CEA"/>
            <person name="William W."/>
        </authorList>
    </citation>
    <scope>NUCLEOTIDE SEQUENCE</scope>
</reference>
<comment type="caution">
    <text evidence="2">The sequence shown here is derived from an EMBL/GenBank/DDBJ whole genome shotgun (WGS) entry which is preliminary data.</text>
</comment>
<dbReference type="OMA" id="HNHVLIK"/>
<sequence>MLIDNQLLHNHNHVQIKQKRQAPKTERLSLRLTNVSPVRSFHQTERDQLEQLIKQSIQNPKNVNTLLNEFLSRKQEESRARVFSQPQIQAGECSPYKRIIKQKAASRPNSKEKRIDTTPISPNSSLPFKKQVTLHIESTYSQKKQTTISKLSTNDLIQYHKQLIQRAQKMLLYAQFKRSTK</sequence>
<gene>
    <name evidence="2" type="ORF">PPRIM_AZ9-3.1.T0820077</name>
</gene>
<evidence type="ECO:0000313" key="3">
    <source>
        <dbReference type="Proteomes" id="UP000688137"/>
    </source>
</evidence>
<dbReference type="AlphaFoldDB" id="A0A8S1N7Z7"/>
<dbReference type="EMBL" id="CAJJDM010000085">
    <property type="protein sequence ID" value="CAD8088780.1"/>
    <property type="molecule type" value="Genomic_DNA"/>
</dbReference>
<dbReference type="Proteomes" id="UP000688137">
    <property type="component" value="Unassembled WGS sequence"/>
</dbReference>
<keyword evidence="3" id="KW-1185">Reference proteome</keyword>
<organism evidence="2 3">
    <name type="scientific">Paramecium primaurelia</name>
    <dbReference type="NCBI Taxonomy" id="5886"/>
    <lineage>
        <taxon>Eukaryota</taxon>
        <taxon>Sar</taxon>
        <taxon>Alveolata</taxon>
        <taxon>Ciliophora</taxon>
        <taxon>Intramacronucleata</taxon>
        <taxon>Oligohymenophorea</taxon>
        <taxon>Peniculida</taxon>
        <taxon>Parameciidae</taxon>
        <taxon>Paramecium</taxon>
    </lineage>
</organism>
<protein>
    <submittedName>
        <fullName evidence="2">Uncharacterized protein</fullName>
    </submittedName>
</protein>
<evidence type="ECO:0000313" key="2">
    <source>
        <dbReference type="EMBL" id="CAD8088780.1"/>
    </source>
</evidence>
<evidence type="ECO:0000256" key="1">
    <source>
        <dbReference type="SAM" id="MobiDB-lite"/>
    </source>
</evidence>
<proteinExistence type="predicted"/>
<accession>A0A8S1N7Z7</accession>